<name>A0A7W7AKT9_9SPHN</name>
<comment type="caution">
    <text evidence="1">The sequence shown here is derived from an EMBL/GenBank/DDBJ whole genome shotgun (WGS) entry which is preliminary data.</text>
</comment>
<dbReference type="Pfam" id="PF05521">
    <property type="entry name" value="Phage_HCP"/>
    <property type="match status" value="1"/>
</dbReference>
<sequence>MPLRTLSSRLKDRVTIQEKDLIDNGKGGRRPRDPAAPWKDLARGVAAEVIALRGDEALREGVERSTRLWRVTIRARRGLSPAMQIVWDDPVMGATAMNIRTMAPNEARDGIVMTCESGVTS</sequence>
<keyword evidence="3" id="KW-1185">Reference proteome</keyword>
<evidence type="ECO:0000313" key="1">
    <source>
        <dbReference type="EMBL" id="MBB4618671.1"/>
    </source>
</evidence>
<protein>
    <submittedName>
        <fullName evidence="1">Head-tail adaptor</fullName>
    </submittedName>
</protein>
<accession>A0A7W7AKT9</accession>
<dbReference type="Gene3D" id="2.40.10.270">
    <property type="entry name" value="Bacteriophage SPP1 head-tail adaptor protein"/>
    <property type="match status" value="1"/>
</dbReference>
<dbReference type="InterPro" id="IPR008767">
    <property type="entry name" value="Phage_SPP1_head-tail_adaptor"/>
</dbReference>
<evidence type="ECO:0000313" key="3">
    <source>
        <dbReference type="Proteomes" id="UP000574769"/>
    </source>
</evidence>
<dbReference type="Proteomes" id="UP000574769">
    <property type="component" value="Unassembled WGS sequence"/>
</dbReference>
<dbReference type="EMBL" id="JACHNY010000007">
    <property type="protein sequence ID" value="MBB4618964.1"/>
    <property type="molecule type" value="Genomic_DNA"/>
</dbReference>
<gene>
    <name evidence="1" type="ORF">GGQ96_002814</name>
    <name evidence="2" type="ORF">GGQ96_003114</name>
</gene>
<dbReference type="EMBL" id="JACHNY010000005">
    <property type="protein sequence ID" value="MBB4618671.1"/>
    <property type="molecule type" value="Genomic_DNA"/>
</dbReference>
<reference evidence="1 3" key="1">
    <citation type="submission" date="2020-08" db="EMBL/GenBank/DDBJ databases">
        <title>Genomic Encyclopedia of Type Strains, Phase IV (KMG-IV): sequencing the most valuable type-strain genomes for metagenomic binning, comparative biology and taxonomic classification.</title>
        <authorList>
            <person name="Goeker M."/>
        </authorList>
    </citation>
    <scope>NUCLEOTIDE SEQUENCE [LARGE SCALE GENOMIC DNA]</scope>
    <source>
        <strain evidence="1 3">DSM 15867</strain>
    </source>
</reference>
<dbReference type="AlphaFoldDB" id="A0A7W7AKT9"/>
<dbReference type="InterPro" id="IPR038666">
    <property type="entry name" value="SSP1_head-tail_sf"/>
</dbReference>
<dbReference type="RefSeq" id="WP_184115721.1">
    <property type="nucleotide sequence ID" value="NZ_JACHNY010000005.1"/>
</dbReference>
<evidence type="ECO:0000313" key="2">
    <source>
        <dbReference type="EMBL" id="MBB4618964.1"/>
    </source>
</evidence>
<proteinExistence type="predicted"/>
<organism evidence="1 3">
    <name type="scientific">Sphingomonas abaci</name>
    <dbReference type="NCBI Taxonomy" id="237611"/>
    <lineage>
        <taxon>Bacteria</taxon>
        <taxon>Pseudomonadati</taxon>
        <taxon>Pseudomonadota</taxon>
        <taxon>Alphaproteobacteria</taxon>
        <taxon>Sphingomonadales</taxon>
        <taxon>Sphingomonadaceae</taxon>
        <taxon>Sphingomonas</taxon>
    </lineage>
</organism>